<keyword evidence="2" id="KW-1185">Reference proteome</keyword>
<protein>
    <submittedName>
        <fullName evidence="1">TIGR02444 family protein</fullName>
    </submittedName>
</protein>
<comment type="caution">
    <text evidence="1">The sequence shown here is derived from an EMBL/GenBank/DDBJ whole genome shotgun (WGS) entry which is preliminary data.</text>
</comment>
<reference evidence="1 2" key="1">
    <citation type="submission" date="2017-04" db="EMBL/GenBank/DDBJ databases">
        <title>Unexpected and diverse lifestyles within the genus Limnohabitans.</title>
        <authorList>
            <person name="Kasalicky V."/>
            <person name="Mehrshad M."/>
            <person name="Andrei S.-A."/>
            <person name="Salcher M."/>
            <person name="Kratochvilova H."/>
            <person name="Simek K."/>
            <person name="Ghai R."/>
        </authorList>
    </citation>
    <scope>NUCLEOTIDE SEQUENCE [LARGE SCALE GENOMIC DNA]</scope>
    <source>
        <strain evidence="1 2">MWH-C5</strain>
    </source>
</reference>
<evidence type="ECO:0000313" key="2">
    <source>
        <dbReference type="Proteomes" id="UP000251341"/>
    </source>
</evidence>
<name>A0A315EV88_9BURK</name>
<evidence type="ECO:0000313" key="1">
    <source>
        <dbReference type="EMBL" id="PUE59882.1"/>
    </source>
</evidence>
<proteinExistence type="predicted"/>
<sequence length="200" mass="22371">MTPLTPSRPVELDTSLWRYAQTLYRRQGVSSACLELQSRIGLDVCVLIFALYATHGHRALSPEALANADKGLKAWREQVVLPLRQIRQAMKLGVHEVGSELNNWVREQVKITELSAEQVAIAYLDRQIVCLPNANESQDMHLRGFEHTLQCVLAHFAQMNGHLLGTLEVPDVRIAAELLVGEAEGLQHAEADEISWDSKD</sequence>
<dbReference type="AlphaFoldDB" id="A0A315EV88"/>
<accession>A0A315EV88</accession>
<dbReference type="InterPro" id="IPR012659">
    <property type="entry name" value="CHP02444"/>
</dbReference>
<organism evidence="1 2">
    <name type="scientific">Limnohabitans curvus</name>
    <dbReference type="NCBI Taxonomy" id="323423"/>
    <lineage>
        <taxon>Bacteria</taxon>
        <taxon>Pseudomonadati</taxon>
        <taxon>Pseudomonadota</taxon>
        <taxon>Betaproteobacteria</taxon>
        <taxon>Burkholderiales</taxon>
        <taxon>Comamonadaceae</taxon>
        <taxon>Limnohabitans</taxon>
    </lineage>
</organism>
<dbReference type="NCBIfam" id="TIGR02444">
    <property type="entry name" value="TIGR02444 family protein"/>
    <property type="match status" value="1"/>
</dbReference>
<gene>
    <name evidence="1" type="ORF">B9Z44_10030</name>
</gene>
<dbReference type="Proteomes" id="UP000251341">
    <property type="component" value="Unassembled WGS sequence"/>
</dbReference>
<dbReference type="RefSeq" id="WP_108402357.1">
    <property type="nucleotide sequence ID" value="NZ_NESP01000001.1"/>
</dbReference>
<dbReference type="Pfam" id="PF09523">
    <property type="entry name" value="DUF2390"/>
    <property type="match status" value="1"/>
</dbReference>
<dbReference type="EMBL" id="NESP01000001">
    <property type="protein sequence ID" value="PUE59882.1"/>
    <property type="molecule type" value="Genomic_DNA"/>
</dbReference>